<sequence>MSETVLAVRYVGKFGGQMAERLAVPFMGAAWYAANGYLAYAGTLPLSRLDIVDGAVVELPEIAAEAEPRVLSKLKLCEKLTESGLWETVRPVIEEEAGEYWTLAHDVSENHPRFAALRERLSPLLEAAGADLDALLDECIMERY</sequence>
<comment type="caution">
    <text evidence="1">The sequence shown here is derived from an EMBL/GenBank/DDBJ whole genome shotgun (WGS) entry which is preliminary data.</text>
</comment>
<accession>A0A645D253</accession>
<dbReference type="EMBL" id="VSSQ01032178">
    <property type="protein sequence ID" value="MPM83364.1"/>
    <property type="molecule type" value="Genomic_DNA"/>
</dbReference>
<dbReference type="AlphaFoldDB" id="A0A645D253"/>
<reference evidence="1" key="1">
    <citation type="submission" date="2019-08" db="EMBL/GenBank/DDBJ databases">
        <authorList>
            <person name="Kucharzyk K."/>
            <person name="Murdoch R.W."/>
            <person name="Higgins S."/>
            <person name="Loffler F."/>
        </authorList>
    </citation>
    <scope>NUCLEOTIDE SEQUENCE</scope>
</reference>
<evidence type="ECO:0000313" key="1">
    <source>
        <dbReference type="EMBL" id="MPM83364.1"/>
    </source>
</evidence>
<organism evidence="1">
    <name type="scientific">bioreactor metagenome</name>
    <dbReference type="NCBI Taxonomy" id="1076179"/>
    <lineage>
        <taxon>unclassified sequences</taxon>
        <taxon>metagenomes</taxon>
        <taxon>ecological metagenomes</taxon>
    </lineage>
</organism>
<proteinExistence type="predicted"/>
<protein>
    <submittedName>
        <fullName evidence="1">Uncharacterized protein</fullName>
    </submittedName>
</protein>
<gene>
    <name evidence="1" type="ORF">SDC9_130428</name>
</gene>
<name>A0A645D253_9ZZZZ</name>